<dbReference type="AlphaFoldDB" id="A0A5B0NZQ0"/>
<sequence>MYPAGWKGFLPVNEVHVPRRLEAFPSSCRGTCTSPAGRKPFQPAICPSGLGYPLRYPGIRWKISGKGTSAPEPASAGGYPLQPAGIRQRITDIRNGYPETSSTHNQINIFSMLDLPL</sequence>
<name>A0A5B0NZQ0_PUCGR</name>
<reference evidence="1 2" key="1">
    <citation type="submission" date="2019-05" db="EMBL/GenBank/DDBJ databases">
        <title>Emergence of the Ug99 lineage of the wheat stem rust pathogen through somatic hybridization.</title>
        <authorList>
            <person name="Li F."/>
            <person name="Upadhyaya N.M."/>
            <person name="Sperschneider J."/>
            <person name="Matny O."/>
            <person name="Nguyen-Phuc H."/>
            <person name="Mago R."/>
            <person name="Raley C."/>
            <person name="Miller M.E."/>
            <person name="Silverstein K.A.T."/>
            <person name="Henningsen E."/>
            <person name="Hirsch C.D."/>
            <person name="Visser B."/>
            <person name="Pretorius Z.A."/>
            <person name="Steffenson B.J."/>
            <person name="Schwessinger B."/>
            <person name="Dodds P.N."/>
            <person name="Figueroa M."/>
        </authorList>
    </citation>
    <scope>NUCLEOTIDE SEQUENCE [LARGE SCALE GENOMIC DNA]</scope>
    <source>
        <strain evidence="1 2">Ug99</strain>
    </source>
</reference>
<evidence type="ECO:0000313" key="2">
    <source>
        <dbReference type="Proteomes" id="UP000325313"/>
    </source>
</evidence>
<organism evidence="1 2">
    <name type="scientific">Puccinia graminis f. sp. tritici</name>
    <dbReference type="NCBI Taxonomy" id="56615"/>
    <lineage>
        <taxon>Eukaryota</taxon>
        <taxon>Fungi</taxon>
        <taxon>Dikarya</taxon>
        <taxon>Basidiomycota</taxon>
        <taxon>Pucciniomycotina</taxon>
        <taxon>Pucciniomycetes</taxon>
        <taxon>Pucciniales</taxon>
        <taxon>Pucciniaceae</taxon>
        <taxon>Puccinia</taxon>
    </lineage>
</organism>
<gene>
    <name evidence="1" type="ORF">PGTUg99_003817</name>
</gene>
<protein>
    <submittedName>
        <fullName evidence="1">Uncharacterized protein</fullName>
    </submittedName>
</protein>
<proteinExistence type="predicted"/>
<accession>A0A5B0NZQ0</accession>
<evidence type="ECO:0000313" key="1">
    <source>
        <dbReference type="EMBL" id="KAA1093600.1"/>
    </source>
</evidence>
<comment type="caution">
    <text evidence="1">The sequence shown here is derived from an EMBL/GenBank/DDBJ whole genome shotgun (WGS) entry which is preliminary data.</text>
</comment>
<dbReference type="EMBL" id="VDEP01000373">
    <property type="protein sequence ID" value="KAA1093600.1"/>
    <property type="molecule type" value="Genomic_DNA"/>
</dbReference>
<dbReference type="Proteomes" id="UP000325313">
    <property type="component" value="Unassembled WGS sequence"/>
</dbReference>